<dbReference type="InterPro" id="IPR001734">
    <property type="entry name" value="Na/solute_symporter"/>
</dbReference>
<dbReference type="AlphaFoldDB" id="A0ABD0K0H6"/>
<feature type="non-terminal residue" evidence="15">
    <location>
        <position position="1"/>
    </location>
</feature>
<keyword evidence="6 14" id="KW-1133">Transmembrane helix</keyword>
<evidence type="ECO:0000256" key="8">
    <source>
        <dbReference type="ARBA" id="ARBA00023065"/>
    </source>
</evidence>
<dbReference type="InterPro" id="IPR038377">
    <property type="entry name" value="Na/Glc_symporter_sf"/>
</dbReference>
<evidence type="ECO:0000256" key="12">
    <source>
        <dbReference type="ARBA" id="ARBA00036099"/>
    </source>
</evidence>
<gene>
    <name evidence="15" type="ORF">BaRGS_00028185</name>
</gene>
<dbReference type="InterPro" id="IPR018212">
    <property type="entry name" value="Na/solute_symporter_CS"/>
</dbReference>
<keyword evidence="8" id="KW-0406">Ion transport</keyword>
<dbReference type="Gene3D" id="1.20.1730.10">
    <property type="entry name" value="Sodium/glucose cotransporter"/>
    <property type="match status" value="1"/>
</dbReference>
<keyword evidence="11" id="KW-0739">Sodium transport</keyword>
<dbReference type="Pfam" id="PF00474">
    <property type="entry name" value="SSF"/>
    <property type="match status" value="1"/>
</dbReference>
<keyword evidence="7" id="KW-0915">Sodium</keyword>
<evidence type="ECO:0000256" key="10">
    <source>
        <dbReference type="ARBA" id="ARBA00023180"/>
    </source>
</evidence>
<evidence type="ECO:0000256" key="9">
    <source>
        <dbReference type="ARBA" id="ARBA00023136"/>
    </source>
</evidence>
<dbReference type="GO" id="GO:0015075">
    <property type="term" value="F:monoatomic ion transmembrane transporter activity"/>
    <property type="evidence" value="ECO:0007669"/>
    <property type="project" value="UniProtKB-ARBA"/>
</dbReference>
<reference evidence="15 16" key="1">
    <citation type="journal article" date="2023" name="Sci. Data">
        <title>Genome assembly of the Korean intertidal mud-creeper Batillaria attramentaria.</title>
        <authorList>
            <person name="Patra A.K."/>
            <person name="Ho P.T."/>
            <person name="Jun S."/>
            <person name="Lee S.J."/>
            <person name="Kim Y."/>
            <person name="Won Y.J."/>
        </authorList>
    </citation>
    <scope>NUCLEOTIDE SEQUENCE [LARGE SCALE GENOMIC DNA]</scope>
    <source>
        <strain evidence="15">Wonlab-2016</strain>
    </source>
</reference>
<dbReference type="GO" id="GO:0006814">
    <property type="term" value="P:sodium ion transport"/>
    <property type="evidence" value="ECO:0007669"/>
    <property type="project" value="UniProtKB-KW"/>
</dbReference>
<dbReference type="GO" id="GO:0098660">
    <property type="term" value="P:inorganic ion transmembrane transport"/>
    <property type="evidence" value="ECO:0007669"/>
    <property type="project" value="UniProtKB-ARBA"/>
</dbReference>
<evidence type="ECO:0000256" key="4">
    <source>
        <dbReference type="ARBA" id="ARBA00022475"/>
    </source>
</evidence>
<keyword evidence="9 14" id="KW-0472">Membrane</keyword>
<evidence type="ECO:0000313" key="16">
    <source>
        <dbReference type="Proteomes" id="UP001519460"/>
    </source>
</evidence>
<dbReference type="PROSITE" id="PS50283">
    <property type="entry name" value="NA_SOLUT_SYMP_3"/>
    <property type="match status" value="1"/>
</dbReference>
<dbReference type="PANTHER" id="PTHR42985">
    <property type="entry name" value="SODIUM-COUPLED MONOCARBOXYLATE TRANSPORTER"/>
    <property type="match status" value="1"/>
</dbReference>
<dbReference type="EMBL" id="JACVVK020000278">
    <property type="protein sequence ID" value="KAK7480609.1"/>
    <property type="molecule type" value="Genomic_DNA"/>
</dbReference>
<evidence type="ECO:0000256" key="14">
    <source>
        <dbReference type="SAM" id="Phobius"/>
    </source>
</evidence>
<evidence type="ECO:0000256" key="6">
    <source>
        <dbReference type="ARBA" id="ARBA00022989"/>
    </source>
</evidence>
<feature type="transmembrane region" description="Helical" evidence="14">
    <location>
        <begin position="36"/>
        <end position="55"/>
    </location>
</feature>
<evidence type="ECO:0000256" key="13">
    <source>
        <dbReference type="RuleBase" id="RU362091"/>
    </source>
</evidence>
<feature type="non-terminal residue" evidence="15">
    <location>
        <position position="212"/>
    </location>
</feature>
<dbReference type="PROSITE" id="PS00456">
    <property type="entry name" value="NA_SOLUT_SYMP_1"/>
    <property type="match status" value="1"/>
</dbReference>
<evidence type="ECO:0000256" key="1">
    <source>
        <dbReference type="ARBA" id="ARBA00004651"/>
    </source>
</evidence>
<comment type="catalytic activity">
    <reaction evidence="12">
        <text>iodide(out) + 2 Na(+)(out) = iodide(in) + 2 Na(+)(in)</text>
        <dbReference type="Rhea" id="RHEA:71207"/>
        <dbReference type="ChEBI" id="CHEBI:16382"/>
        <dbReference type="ChEBI" id="CHEBI:29101"/>
    </reaction>
</comment>
<feature type="transmembrane region" description="Helical" evidence="14">
    <location>
        <begin position="6"/>
        <end position="29"/>
    </location>
</feature>
<keyword evidence="3" id="KW-0813">Transport</keyword>
<keyword evidence="5 14" id="KW-0812">Transmembrane</keyword>
<comment type="similarity">
    <text evidence="2 13">Belongs to the sodium:solute symporter (SSF) (TC 2.A.21) family.</text>
</comment>
<proteinExistence type="inferred from homology"/>
<feature type="transmembrane region" description="Helical" evidence="14">
    <location>
        <begin position="178"/>
        <end position="199"/>
    </location>
</feature>
<evidence type="ECO:0000256" key="3">
    <source>
        <dbReference type="ARBA" id="ARBA00022448"/>
    </source>
</evidence>
<name>A0ABD0K0H6_9CAEN</name>
<feature type="transmembrane region" description="Helical" evidence="14">
    <location>
        <begin position="108"/>
        <end position="127"/>
    </location>
</feature>
<evidence type="ECO:0000313" key="15">
    <source>
        <dbReference type="EMBL" id="KAK7480609.1"/>
    </source>
</evidence>
<organism evidence="15 16">
    <name type="scientific">Batillaria attramentaria</name>
    <dbReference type="NCBI Taxonomy" id="370345"/>
    <lineage>
        <taxon>Eukaryota</taxon>
        <taxon>Metazoa</taxon>
        <taxon>Spiralia</taxon>
        <taxon>Lophotrochozoa</taxon>
        <taxon>Mollusca</taxon>
        <taxon>Gastropoda</taxon>
        <taxon>Caenogastropoda</taxon>
        <taxon>Sorbeoconcha</taxon>
        <taxon>Cerithioidea</taxon>
        <taxon>Batillariidae</taxon>
        <taxon>Batillaria</taxon>
    </lineage>
</organism>
<dbReference type="InterPro" id="IPR051163">
    <property type="entry name" value="Sodium:Solute_Symporter_SSF"/>
</dbReference>
<keyword evidence="16" id="KW-1185">Reference proteome</keyword>
<comment type="subcellular location">
    <subcellularLocation>
        <location evidence="1">Cell membrane</location>
        <topology evidence="1">Multi-pass membrane protein</topology>
    </subcellularLocation>
</comment>
<comment type="caution">
    <text evidence="15">The sequence shown here is derived from an EMBL/GenBank/DDBJ whole genome shotgun (WGS) entry which is preliminary data.</text>
</comment>
<dbReference type="GO" id="GO:0005886">
    <property type="term" value="C:plasma membrane"/>
    <property type="evidence" value="ECO:0007669"/>
    <property type="project" value="UniProtKB-SubCell"/>
</dbReference>
<sequence length="212" mass="23554">FLPVAISLMVTFESSIMMLGLPAEIYVYGAQWWISTIGYLCAKVLSMFIMVPLIHPLKITSAYEYLLLRFNSTGVRLLGTVLGMLSYTWYMGIVLFGPAIALEAVTGFPLWGSIFIVAFVAVIYTTIGGLKAVVWTDVFQALGTMDVGSPSKVWEIASKGGRVNFFNFDPDPRVRHTFWNLFFGSLMRGLAFCFSQATIQRIGATNSRREAT</sequence>
<evidence type="ECO:0000256" key="7">
    <source>
        <dbReference type="ARBA" id="ARBA00023053"/>
    </source>
</evidence>
<keyword evidence="4" id="KW-1003">Cell membrane</keyword>
<feature type="transmembrane region" description="Helical" evidence="14">
    <location>
        <begin position="75"/>
        <end position="96"/>
    </location>
</feature>
<dbReference type="Proteomes" id="UP001519460">
    <property type="component" value="Unassembled WGS sequence"/>
</dbReference>
<dbReference type="PANTHER" id="PTHR42985:SF40">
    <property type="entry name" value="LD47995P-RELATED"/>
    <property type="match status" value="1"/>
</dbReference>
<accession>A0ABD0K0H6</accession>
<evidence type="ECO:0000256" key="2">
    <source>
        <dbReference type="ARBA" id="ARBA00006434"/>
    </source>
</evidence>
<evidence type="ECO:0000256" key="5">
    <source>
        <dbReference type="ARBA" id="ARBA00022692"/>
    </source>
</evidence>
<evidence type="ECO:0000256" key="11">
    <source>
        <dbReference type="ARBA" id="ARBA00023201"/>
    </source>
</evidence>
<keyword evidence="10" id="KW-0325">Glycoprotein</keyword>
<protein>
    <submittedName>
        <fullName evidence="15">Uncharacterized protein</fullName>
    </submittedName>
</protein>